<evidence type="ECO:0000313" key="4">
    <source>
        <dbReference type="Proteomes" id="UP000830326"/>
    </source>
</evidence>
<dbReference type="Pfam" id="PF10335">
    <property type="entry name" value="DUF294_C"/>
    <property type="match status" value="1"/>
</dbReference>
<reference evidence="3" key="1">
    <citation type="submission" date="2022-04" db="EMBL/GenBank/DDBJ databases">
        <title>Halobacillus sp. isolated from saltern.</title>
        <authorList>
            <person name="Won M."/>
            <person name="Lee C.-M."/>
            <person name="Woen H.-Y."/>
            <person name="Kwon S.-W."/>
        </authorList>
    </citation>
    <scope>NUCLEOTIDE SEQUENCE</scope>
    <source>
        <strain evidence="3">SSHM10-5</strain>
    </source>
</reference>
<name>A0ABY4HB88_9BACI</name>
<dbReference type="Pfam" id="PF03445">
    <property type="entry name" value="DUF294"/>
    <property type="match status" value="1"/>
</dbReference>
<dbReference type="EMBL" id="CP095075">
    <property type="protein sequence ID" value="UOR12129.1"/>
    <property type="molecule type" value="Genomic_DNA"/>
</dbReference>
<sequence length="322" mass="37553">MLKSYAELKQWRQRKLNAVSTDHRKLNLFHDELIRETVQMAAENLRGEWGNPPAPFSFFLMGSAGRFEQSVWSDQDHGIIYDSHDNCQAYFLRLGAEISHALTLVGYERCEGGVMASNPLWCQSVHAWKTQITDWLTEASWQSLRHFLTFFDSRVLTGEVHYLNELKNKGFTILQQQPKLYFRLVENVDFIKKGVGVFGQLLPEQHGEKAGRIQLKQTVLFPYVNAMRLLALKERIESPSTLSRFKELRTMYSFVKGFEGDFIQLLEFRLHFRKEAQSYKEVQLIPIDTLSRVHKQELKQLIKRGQKLFSETKTIVEKECSS</sequence>
<keyword evidence="4" id="KW-1185">Reference proteome</keyword>
<gene>
    <name evidence="3" type="ORF">MUO15_00885</name>
</gene>
<dbReference type="SUPFAM" id="SSF81301">
    <property type="entry name" value="Nucleotidyltransferase"/>
    <property type="match status" value="1"/>
</dbReference>
<protein>
    <submittedName>
        <fullName evidence="3">DUF294 nucleotidyltransferase-like domain-containing protein</fullName>
    </submittedName>
</protein>
<feature type="domain" description="DUF294" evidence="2">
    <location>
        <begin position="180"/>
        <end position="308"/>
    </location>
</feature>
<proteinExistence type="predicted"/>
<organism evidence="3 4">
    <name type="scientific">Halobacillus amylolyticus</name>
    <dbReference type="NCBI Taxonomy" id="2932259"/>
    <lineage>
        <taxon>Bacteria</taxon>
        <taxon>Bacillati</taxon>
        <taxon>Bacillota</taxon>
        <taxon>Bacilli</taxon>
        <taxon>Bacillales</taxon>
        <taxon>Bacillaceae</taxon>
        <taxon>Halobacillus</taxon>
    </lineage>
</organism>
<evidence type="ECO:0000313" key="3">
    <source>
        <dbReference type="EMBL" id="UOR12129.1"/>
    </source>
</evidence>
<dbReference type="InterPro" id="IPR005105">
    <property type="entry name" value="GlnD_Uridyltrans_N"/>
</dbReference>
<dbReference type="InterPro" id="IPR043519">
    <property type="entry name" value="NT_sf"/>
</dbReference>
<evidence type="ECO:0000259" key="2">
    <source>
        <dbReference type="Pfam" id="PF10335"/>
    </source>
</evidence>
<dbReference type="CDD" id="cd05401">
    <property type="entry name" value="NT_GlnE_GlnD_like"/>
    <property type="match status" value="1"/>
</dbReference>
<dbReference type="Proteomes" id="UP000830326">
    <property type="component" value="Chromosome"/>
</dbReference>
<dbReference type="InterPro" id="IPR018821">
    <property type="entry name" value="DUF294_put_nucleoTrafse_sb-bd"/>
</dbReference>
<feature type="domain" description="Protein-PII uridylyltransferase N-terminal" evidence="1">
    <location>
        <begin position="23"/>
        <end position="139"/>
    </location>
</feature>
<evidence type="ECO:0000259" key="1">
    <source>
        <dbReference type="Pfam" id="PF03445"/>
    </source>
</evidence>
<accession>A0ABY4HB88</accession>